<accession>A0A6A3C609</accession>
<dbReference type="Pfam" id="PF01694">
    <property type="entry name" value="Rhomboid"/>
    <property type="match status" value="1"/>
</dbReference>
<evidence type="ECO:0000256" key="1">
    <source>
        <dbReference type="ARBA" id="ARBA00000156"/>
    </source>
</evidence>
<name>A0A6A3C609_HIBSY</name>
<dbReference type="GO" id="GO:0005794">
    <property type="term" value="C:Golgi apparatus"/>
    <property type="evidence" value="ECO:0007669"/>
    <property type="project" value="UniProtKB-ARBA"/>
</dbReference>
<evidence type="ECO:0000256" key="7">
    <source>
        <dbReference type="ARBA" id="ARBA00022825"/>
    </source>
</evidence>
<proteinExistence type="inferred from homology"/>
<keyword evidence="7 10" id="KW-0720">Serine protease</keyword>
<reference evidence="12" key="1">
    <citation type="submission" date="2019-09" db="EMBL/GenBank/DDBJ databases">
        <title>Draft genome information of white flower Hibiscus syriacus.</title>
        <authorList>
            <person name="Kim Y.-M."/>
        </authorList>
    </citation>
    <scope>NUCLEOTIDE SEQUENCE [LARGE SCALE GENOMIC DNA]</scope>
    <source>
        <strain evidence="12">YM2019G1</strain>
    </source>
</reference>
<feature type="transmembrane region" description="Helical" evidence="10">
    <location>
        <begin position="224"/>
        <end position="241"/>
    </location>
</feature>
<comment type="subcellular location">
    <subcellularLocation>
        <location evidence="2 10">Membrane</location>
        <topology evidence="2 10">Multi-pass membrane protein</topology>
    </subcellularLocation>
</comment>
<evidence type="ECO:0000256" key="9">
    <source>
        <dbReference type="ARBA" id="ARBA00023136"/>
    </source>
</evidence>
<dbReference type="SUPFAM" id="SSF144091">
    <property type="entry name" value="Rhomboid-like"/>
    <property type="match status" value="1"/>
</dbReference>
<dbReference type="OrthoDB" id="418595at2759"/>
<evidence type="ECO:0000256" key="5">
    <source>
        <dbReference type="ARBA" id="ARBA00022692"/>
    </source>
</evidence>
<evidence type="ECO:0000256" key="8">
    <source>
        <dbReference type="ARBA" id="ARBA00022989"/>
    </source>
</evidence>
<gene>
    <name evidence="12" type="ORF">F3Y22_tig00013960pilonHSYRG00122</name>
</gene>
<dbReference type="PANTHER" id="PTHR22936">
    <property type="entry name" value="RHOMBOID-RELATED"/>
    <property type="match status" value="1"/>
</dbReference>
<comment type="catalytic activity">
    <reaction evidence="1 10">
        <text>Cleaves type-1 transmembrane domains using a catalytic dyad composed of serine and histidine that are contributed by different transmembrane domains.</text>
        <dbReference type="EC" id="3.4.21.105"/>
    </reaction>
</comment>
<organism evidence="12 13">
    <name type="scientific">Hibiscus syriacus</name>
    <name type="common">Rose of Sharon</name>
    <dbReference type="NCBI Taxonomy" id="106335"/>
    <lineage>
        <taxon>Eukaryota</taxon>
        <taxon>Viridiplantae</taxon>
        <taxon>Streptophyta</taxon>
        <taxon>Embryophyta</taxon>
        <taxon>Tracheophyta</taxon>
        <taxon>Spermatophyta</taxon>
        <taxon>Magnoliopsida</taxon>
        <taxon>eudicotyledons</taxon>
        <taxon>Gunneridae</taxon>
        <taxon>Pentapetalae</taxon>
        <taxon>rosids</taxon>
        <taxon>malvids</taxon>
        <taxon>Malvales</taxon>
        <taxon>Malvaceae</taxon>
        <taxon>Malvoideae</taxon>
        <taxon>Hibiscus</taxon>
    </lineage>
</organism>
<feature type="transmembrane region" description="Helical" evidence="10">
    <location>
        <begin position="25"/>
        <end position="47"/>
    </location>
</feature>
<keyword evidence="6 10" id="KW-0378">Hydrolase</keyword>
<sequence>MAGDDIESRGGRNSWNNKNASDSQWTLWLVPLFVVANIAVFVIVMYVNNCPEHRHTRIAGQCVARFLRRLSFEPLRENHLFGPSSATLDKLGGLEWTKVVIKHQGWRLITCMWLHAGVLHLLANMLSLLVIGIRLEQQFGFVRVAIIYLVSGLGASVLSALFIRDGISVGASGAVFGLLGAMISEVITNWTIYRKKLLHLFTLLVFIGINLALGLSPAKHVDDFAHIGGLVTGFFLGFVLLSRPQSGQFEQQNLPAGTPFKSKYKPYQYALGLVSLVLLVVGFTVALVMLFRGENGNDHCRWCRLLTCVTTARGYCDRN</sequence>
<dbReference type="GO" id="GO:0016020">
    <property type="term" value="C:membrane"/>
    <property type="evidence" value="ECO:0007669"/>
    <property type="project" value="UniProtKB-SubCell"/>
</dbReference>
<dbReference type="InterPro" id="IPR035952">
    <property type="entry name" value="Rhomboid-like_sf"/>
</dbReference>
<feature type="transmembrane region" description="Helical" evidence="10">
    <location>
        <begin position="145"/>
        <end position="163"/>
    </location>
</feature>
<keyword evidence="8 10" id="KW-1133">Transmembrane helix</keyword>
<evidence type="ECO:0000256" key="2">
    <source>
        <dbReference type="ARBA" id="ARBA00004141"/>
    </source>
</evidence>
<evidence type="ECO:0000256" key="6">
    <source>
        <dbReference type="ARBA" id="ARBA00022801"/>
    </source>
</evidence>
<dbReference type="GO" id="GO:0003677">
    <property type="term" value="F:DNA binding"/>
    <property type="evidence" value="ECO:0007669"/>
    <property type="project" value="UniProtKB-KW"/>
</dbReference>
<dbReference type="AlphaFoldDB" id="A0A6A3C609"/>
<comment type="function">
    <text evidence="10">Serine protease involved in intramembrane proteolysis.</text>
</comment>
<feature type="transmembrane region" description="Helical" evidence="10">
    <location>
        <begin position="197"/>
        <end position="218"/>
    </location>
</feature>
<dbReference type="PANTHER" id="PTHR22936:SF86">
    <property type="entry name" value="RHOMBOID-LIKE PROTEIN 3"/>
    <property type="match status" value="1"/>
</dbReference>
<keyword evidence="5 10" id="KW-0812">Transmembrane</keyword>
<comment type="similarity">
    <text evidence="3 10">Belongs to the peptidase S54 family.</text>
</comment>
<keyword evidence="4 10" id="KW-0645">Protease</keyword>
<dbReference type="GO" id="GO:0004252">
    <property type="term" value="F:serine-type endopeptidase activity"/>
    <property type="evidence" value="ECO:0007669"/>
    <property type="project" value="InterPro"/>
</dbReference>
<evidence type="ECO:0000313" key="13">
    <source>
        <dbReference type="Proteomes" id="UP000436088"/>
    </source>
</evidence>
<evidence type="ECO:0000313" key="12">
    <source>
        <dbReference type="EMBL" id="KAE8722479.1"/>
    </source>
</evidence>
<evidence type="ECO:0000256" key="4">
    <source>
        <dbReference type="ARBA" id="ARBA00022670"/>
    </source>
</evidence>
<feature type="transmembrane region" description="Helical" evidence="10">
    <location>
        <begin position="112"/>
        <end position="133"/>
    </location>
</feature>
<dbReference type="Proteomes" id="UP000436088">
    <property type="component" value="Unassembled WGS sequence"/>
</dbReference>
<dbReference type="InterPro" id="IPR002610">
    <property type="entry name" value="Peptidase_S54_rhomboid-like"/>
</dbReference>
<evidence type="ECO:0000256" key="3">
    <source>
        <dbReference type="ARBA" id="ARBA00009045"/>
    </source>
</evidence>
<feature type="transmembrane region" description="Helical" evidence="10">
    <location>
        <begin position="169"/>
        <end position="190"/>
    </location>
</feature>
<feature type="domain" description="Peptidase S54 rhomboid" evidence="11">
    <location>
        <begin position="103"/>
        <end position="242"/>
    </location>
</feature>
<dbReference type="EMBL" id="VEPZ02000561">
    <property type="protein sequence ID" value="KAE8722479.1"/>
    <property type="molecule type" value="Genomic_DNA"/>
</dbReference>
<evidence type="ECO:0000259" key="11">
    <source>
        <dbReference type="Pfam" id="PF01694"/>
    </source>
</evidence>
<dbReference type="EC" id="3.4.21.105" evidence="10"/>
<keyword evidence="13" id="KW-1185">Reference proteome</keyword>
<dbReference type="FunFam" id="1.20.1540.10:FF:000019">
    <property type="entry name" value="RHOMBOID-like protein"/>
    <property type="match status" value="1"/>
</dbReference>
<dbReference type="Gene3D" id="1.20.1540.10">
    <property type="entry name" value="Rhomboid-like"/>
    <property type="match status" value="1"/>
</dbReference>
<protein>
    <recommendedName>
        <fullName evidence="10">RHOMBOID-like protein</fullName>
        <ecNumber evidence="10">3.4.21.105</ecNumber>
    </recommendedName>
</protein>
<dbReference type="GO" id="GO:0006508">
    <property type="term" value="P:proteolysis"/>
    <property type="evidence" value="ECO:0007669"/>
    <property type="project" value="UniProtKB-KW"/>
</dbReference>
<dbReference type="InterPro" id="IPR022764">
    <property type="entry name" value="Peptidase_S54_rhomboid_dom"/>
</dbReference>
<feature type="transmembrane region" description="Helical" evidence="10">
    <location>
        <begin position="269"/>
        <end position="291"/>
    </location>
</feature>
<keyword evidence="9 10" id="KW-0472">Membrane</keyword>
<evidence type="ECO:0000256" key="10">
    <source>
        <dbReference type="RuleBase" id="RU362115"/>
    </source>
</evidence>
<comment type="caution">
    <text evidence="12">The sequence shown here is derived from an EMBL/GenBank/DDBJ whole genome shotgun (WGS) entry which is preliminary data.</text>
</comment>